<dbReference type="PANTHER" id="PTHR45738">
    <property type="entry name" value="POLYPHOSPHOINOSITIDE PHOSPHATASE"/>
    <property type="match status" value="1"/>
</dbReference>
<keyword evidence="2" id="KW-0378">Hydrolase</keyword>
<reference evidence="5" key="2">
    <citation type="submission" date="2025-09" db="UniProtKB">
        <authorList>
            <consortium name="Ensembl"/>
        </authorList>
    </citation>
    <scope>IDENTIFICATION</scope>
</reference>
<dbReference type="Ensembl" id="ENSSRHT00000093998.1">
    <property type="protein sequence ID" value="ENSSRHP00000091522.1"/>
    <property type="gene ID" value="ENSSRHG00000044946.1"/>
</dbReference>
<dbReference type="Pfam" id="PF02383">
    <property type="entry name" value="Syja_N"/>
    <property type="match status" value="1"/>
</dbReference>
<protein>
    <recommendedName>
        <fullName evidence="4">SAC domain-containing protein</fullName>
    </recommendedName>
</protein>
<accession>A0A673MP88</accession>
<dbReference type="GO" id="GO:0046856">
    <property type="term" value="P:phosphatidylinositol dephosphorylation"/>
    <property type="evidence" value="ECO:0007669"/>
    <property type="project" value="InterPro"/>
</dbReference>
<reference evidence="5" key="1">
    <citation type="submission" date="2025-08" db="UniProtKB">
        <authorList>
            <consortium name="Ensembl"/>
        </authorList>
    </citation>
    <scope>IDENTIFICATION</scope>
</reference>
<evidence type="ECO:0000256" key="3">
    <source>
        <dbReference type="ARBA" id="ARBA00023136"/>
    </source>
</evidence>
<evidence type="ECO:0000313" key="5">
    <source>
        <dbReference type="Ensembl" id="ENSSRHP00000091522.1"/>
    </source>
</evidence>
<sequence length="606" mass="69729">MPCDAGESEELNTSGRQDSFDIFEEEGLPTPVVHGLINEPYAKYVWNARLLEKVKDIVHPDWLLYIIHGFCGQSKLLIYGRPVHVTLIARRSSRFAGTRFLKRGANCEGDVANEVETEQIIHDASVMSLTAGSFSSCVQVRGSVPLYWSQDISTMMPKPPIRLDQADPYAHVAALHFDQMLQRFGSPIIILNLVKKREKRKHEKILSEEFYPAITNLNQFLPPEHGIEYIAWDMARYTKSKLCNVLDRLSMIAENVVKRTGFFVNRPDFYCHTLRPDERWGDLGGKVTPNGRLQTGVLRTNCVDCLDRTNTAQFMVGKCALAYQLYALGMIDKPKLQFDTDCISRLFEELYEDHGDTLSLQYGGSQLVHRVKTYRKIAPWTQHSKDIMQTLSRYYSNAFSGKHLDAAFMLVTAWYYVQRFMVTSCYTHWWTDGVLTFLPSPYDEAQCEKNRRKVTVKRVNRFDESIDIYTEIFKPYELTSFDDTFSIAMTNSAREFMPKTVGLDPSPFTVRKPDESAKSVLGFAHLGQNQHKVERRDDMKKLDAVISLAPVSLFPSDSIYEVSAPEVDIQSREVFECHVQTGRGWVRTLCQEDVLMYREYIKNRYM</sequence>
<keyword evidence="3" id="KW-0472">Membrane</keyword>
<comment type="subcellular location">
    <subcellularLocation>
        <location evidence="1">Endomembrane system</location>
    </subcellularLocation>
</comment>
<organism evidence="5 6">
    <name type="scientific">Sinocyclocheilus rhinocerous</name>
    <dbReference type="NCBI Taxonomy" id="307959"/>
    <lineage>
        <taxon>Eukaryota</taxon>
        <taxon>Metazoa</taxon>
        <taxon>Chordata</taxon>
        <taxon>Craniata</taxon>
        <taxon>Vertebrata</taxon>
        <taxon>Euteleostomi</taxon>
        <taxon>Actinopterygii</taxon>
        <taxon>Neopterygii</taxon>
        <taxon>Teleostei</taxon>
        <taxon>Ostariophysi</taxon>
        <taxon>Cypriniformes</taxon>
        <taxon>Cyprinidae</taxon>
        <taxon>Cyprininae</taxon>
        <taxon>Sinocyclocheilus</taxon>
    </lineage>
</organism>
<evidence type="ECO:0000259" key="4">
    <source>
        <dbReference type="PROSITE" id="PS50275"/>
    </source>
</evidence>
<dbReference type="InterPro" id="IPR002013">
    <property type="entry name" value="SAC_dom"/>
</dbReference>
<name>A0A673MP88_9TELE</name>
<gene>
    <name evidence="5" type="primary">fig4a</name>
</gene>
<evidence type="ECO:0000256" key="1">
    <source>
        <dbReference type="ARBA" id="ARBA00004308"/>
    </source>
</evidence>
<dbReference type="PROSITE" id="PS50275">
    <property type="entry name" value="SAC"/>
    <property type="match status" value="1"/>
</dbReference>
<dbReference type="Proteomes" id="UP000472270">
    <property type="component" value="Unassembled WGS sequence"/>
</dbReference>
<evidence type="ECO:0000256" key="2">
    <source>
        <dbReference type="ARBA" id="ARBA00022801"/>
    </source>
</evidence>
<dbReference type="PANTHER" id="PTHR45738:SF5">
    <property type="entry name" value="POLYPHOSPHOINOSITIDE PHOSPHATASE"/>
    <property type="match status" value="1"/>
</dbReference>
<feature type="domain" description="SAC" evidence="4">
    <location>
        <begin position="43"/>
        <end position="364"/>
    </location>
</feature>
<dbReference type="AlphaFoldDB" id="A0A673MP88"/>
<evidence type="ECO:0000313" key="6">
    <source>
        <dbReference type="Proteomes" id="UP000472270"/>
    </source>
</evidence>
<dbReference type="GO" id="GO:0043813">
    <property type="term" value="F:phosphatidylinositol-3,5-bisphosphate 5-phosphatase activity"/>
    <property type="evidence" value="ECO:0007669"/>
    <property type="project" value="InterPro"/>
</dbReference>
<dbReference type="InterPro" id="IPR043573">
    <property type="entry name" value="Fig4-like"/>
</dbReference>
<keyword evidence="6" id="KW-1185">Reference proteome</keyword>
<dbReference type="GO" id="GO:0012505">
    <property type="term" value="C:endomembrane system"/>
    <property type="evidence" value="ECO:0007669"/>
    <property type="project" value="UniProtKB-SubCell"/>
</dbReference>
<proteinExistence type="predicted"/>